<proteinExistence type="predicted"/>
<evidence type="ECO:0000313" key="4">
    <source>
        <dbReference type="Proteomes" id="UP000237755"/>
    </source>
</evidence>
<dbReference type="PANTHER" id="PTHR30290">
    <property type="entry name" value="PERIPLASMIC BINDING COMPONENT OF ABC TRANSPORTER"/>
    <property type="match status" value="1"/>
</dbReference>
<dbReference type="EMBL" id="MPZN01000002">
    <property type="protein sequence ID" value="PPL20395.1"/>
    <property type="molecule type" value="Genomic_DNA"/>
</dbReference>
<dbReference type="InterPro" id="IPR000914">
    <property type="entry name" value="SBP_5_dom"/>
</dbReference>
<feature type="signal peptide" evidence="1">
    <location>
        <begin position="1"/>
        <end position="21"/>
    </location>
</feature>
<dbReference type="Proteomes" id="UP000237755">
    <property type="component" value="Unassembled WGS sequence"/>
</dbReference>
<gene>
    <name evidence="3" type="ORF">GY24_01070</name>
</gene>
<dbReference type="Gene3D" id="3.10.105.10">
    <property type="entry name" value="Dipeptide-binding Protein, Domain 3"/>
    <property type="match status" value="1"/>
</dbReference>
<feature type="chain" id="PRO_5045579855" description="Solute-binding protein family 5 domain-containing protein" evidence="1">
    <location>
        <begin position="22"/>
        <end position="514"/>
    </location>
</feature>
<dbReference type="InterPro" id="IPR039424">
    <property type="entry name" value="SBP_5"/>
</dbReference>
<dbReference type="Gene3D" id="3.40.190.10">
    <property type="entry name" value="Periplasmic binding protein-like II"/>
    <property type="match status" value="1"/>
</dbReference>
<protein>
    <recommendedName>
        <fullName evidence="2">Solute-binding protein family 5 domain-containing protein</fullName>
    </recommendedName>
</protein>
<keyword evidence="1" id="KW-0732">Signal</keyword>
<dbReference type="Pfam" id="PF00496">
    <property type="entry name" value="SBP_bac_5"/>
    <property type="match status" value="1"/>
</dbReference>
<dbReference type="PIRSF" id="PIRSF002741">
    <property type="entry name" value="MppA"/>
    <property type="match status" value="1"/>
</dbReference>
<dbReference type="RefSeq" id="WP_161498653.1">
    <property type="nucleotide sequence ID" value="NZ_MPZN01000002.1"/>
</dbReference>
<organism evidence="3 4">
    <name type="scientific">Microterricola pindariensis</name>
    <dbReference type="NCBI Taxonomy" id="478010"/>
    <lineage>
        <taxon>Bacteria</taxon>
        <taxon>Bacillati</taxon>
        <taxon>Actinomycetota</taxon>
        <taxon>Actinomycetes</taxon>
        <taxon>Micrococcales</taxon>
        <taxon>Microbacteriaceae</taxon>
        <taxon>Microterricola</taxon>
    </lineage>
</organism>
<keyword evidence="4" id="KW-1185">Reference proteome</keyword>
<reference evidence="3 4" key="1">
    <citation type="journal article" date="2008" name="Int. J. Syst. Evol. Microbiol.">
        <title>Leifsonia pindariensis sp. nov., isolated from the Pindari glacier of the Indian Himalayas, and emended description of the genus Leifsonia.</title>
        <authorList>
            <person name="Reddy G.S."/>
            <person name="Prabagaran S.R."/>
            <person name="Shivaji S."/>
        </authorList>
    </citation>
    <scope>NUCLEOTIDE SEQUENCE [LARGE SCALE GENOMIC DNA]</scope>
    <source>
        <strain evidence="3 4">PON 10</strain>
    </source>
</reference>
<dbReference type="InterPro" id="IPR030678">
    <property type="entry name" value="Peptide/Ni-bd"/>
</dbReference>
<comment type="caution">
    <text evidence="3">The sequence shown here is derived from an EMBL/GenBank/DDBJ whole genome shotgun (WGS) entry which is preliminary data.</text>
</comment>
<evidence type="ECO:0000313" key="3">
    <source>
        <dbReference type="EMBL" id="PPL20395.1"/>
    </source>
</evidence>
<sequence>MRTQKKIWLTGIALATGAVLALSGCAAGGTEGGGGAEPGPAADQTLTIAALQDLASFDTGALDTGRQVQYWQPVYDTLLTVAPDGTLEANLATEWSYNDDNTVLTLTLRDDVTFSDGEPFNAEAVKANIEHLQAGTGVSVYMVGLVDSVEVVDEFTVSITMKAPDPAFTYYLGLVAGAMASPAAFGTDSFATVPVGSGPYLLDTDATIRGSEYRYVRNPDYWNAEAYPYSSIVVKPMDDLTARLNAIKSGQVNAAEVDASVQDEADASGLTSNTIQLAWNGLIIFDRAGVLNPALGDVKVRQALNHAVDSEAIVENIYGGTGYASQQIFNKKSPAHIDEFEDAYPFDPAKAKALLAEAGYADGFEITMPELPGDLTQPFVTQQLADIGVTVNWEKVAPEEVVGKVLGGEYAIASFGSTSGHPWRDISKMIAAKGAWNPFGATSPELEAALATVQATTGAEQDAAYQAVNKYVTDNAWFAVNYFADNIVLTDAATSTQMQFGSSVPYIRNYAPVQ</sequence>
<name>A0ABX5AZZ0_9MICO</name>
<accession>A0ABX5AZZ0</accession>
<evidence type="ECO:0000256" key="1">
    <source>
        <dbReference type="SAM" id="SignalP"/>
    </source>
</evidence>
<dbReference type="SUPFAM" id="SSF53850">
    <property type="entry name" value="Periplasmic binding protein-like II"/>
    <property type="match status" value="1"/>
</dbReference>
<feature type="domain" description="Solute-binding protein family 5" evidence="2">
    <location>
        <begin position="87"/>
        <end position="422"/>
    </location>
</feature>
<dbReference type="PROSITE" id="PS51257">
    <property type="entry name" value="PROKAR_LIPOPROTEIN"/>
    <property type="match status" value="1"/>
</dbReference>
<evidence type="ECO:0000259" key="2">
    <source>
        <dbReference type="Pfam" id="PF00496"/>
    </source>
</evidence>